<proteinExistence type="predicted"/>
<name>A0A2I0BBL7_9ASPA</name>
<dbReference type="AlphaFoldDB" id="A0A2I0BBL7"/>
<dbReference type="Proteomes" id="UP000236161">
    <property type="component" value="Unassembled WGS sequence"/>
</dbReference>
<evidence type="ECO:0000313" key="1">
    <source>
        <dbReference type="EMBL" id="PKA65195.1"/>
    </source>
</evidence>
<gene>
    <name evidence="1" type="ORF">AXF42_Ash013316</name>
</gene>
<dbReference type="EMBL" id="KZ451896">
    <property type="protein sequence ID" value="PKA65195.1"/>
    <property type="molecule type" value="Genomic_DNA"/>
</dbReference>
<organism evidence="1 2">
    <name type="scientific">Apostasia shenzhenica</name>
    <dbReference type="NCBI Taxonomy" id="1088818"/>
    <lineage>
        <taxon>Eukaryota</taxon>
        <taxon>Viridiplantae</taxon>
        <taxon>Streptophyta</taxon>
        <taxon>Embryophyta</taxon>
        <taxon>Tracheophyta</taxon>
        <taxon>Spermatophyta</taxon>
        <taxon>Magnoliopsida</taxon>
        <taxon>Liliopsida</taxon>
        <taxon>Asparagales</taxon>
        <taxon>Orchidaceae</taxon>
        <taxon>Apostasioideae</taxon>
        <taxon>Apostasia</taxon>
    </lineage>
</organism>
<reference evidence="1 2" key="1">
    <citation type="journal article" date="2017" name="Nature">
        <title>The Apostasia genome and the evolution of orchids.</title>
        <authorList>
            <person name="Zhang G.Q."/>
            <person name="Liu K.W."/>
            <person name="Li Z."/>
            <person name="Lohaus R."/>
            <person name="Hsiao Y.Y."/>
            <person name="Niu S.C."/>
            <person name="Wang J.Y."/>
            <person name="Lin Y.C."/>
            <person name="Xu Q."/>
            <person name="Chen L.J."/>
            <person name="Yoshida K."/>
            <person name="Fujiwara S."/>
            <person name="Wang Z.W."/>
            <person name="Zhang Y.Q."/>
            <person name="Mitsuda N."/>
            <person name="Wang M."/>
            <person name="Liu G.H."/>
            <person name="Pecoraro L."/>
            <person name="Huang H.X."/>
            <person name="Xiao X.J."/>
            <person name="Lin M."/>
            <person name="Wu X.Y."/>
            <person name="Wu W.L."/>
            <person name="Chen Y.Y."/>
            <person name="Chang S.B."/>
            <person name="Sakamoto S."/>
            <person name="Ohme-Takagi M."/>
            <person name="Yagi M."/>
            <person name="Zeng S.J."/>
            <person name="Shen C.Y."/>
            <person name="Yeh C.M."/>
            <person name="Luo Y.B."/>
            <person name="Tsai W.C."/>
            <person name="Van de Peer Y."/>
            <person name="Liu Z.J."/>
        </authorList>
    </citation>
    <scope>NUCLEOTIDE SEQUENCE [LARGE SCALE GENOMIC DNA]</scope>
    <source>
        <strain evidence="2">cv. Shenzhen</strain>
        <tissue evidence="1">Stem</tissue>
    </source>
</reference>
<accession>A0A2I0BBL7</accession>
<protein>
    <submittedName>
        <fullName evidence="1">Uncharacterized protein</fullName>
    </submittedName>
</protein>
<keyword evidence="2" id="KW-1185">Reference proteome</keyword>
<sequence length="82" mass="8991">MADKAAWAQDLFIPLPSGRKGQSCTVYCLQIPLNRLQGGHGGEQSPEHKQLLSNSHILTVLEPQLMSSLSLSSLFFSSLFSF</sequence>
<evidence type="ECO:0000313" key="2">
    <source>
        <dbReference type="Proteomes" id="UP000236161"/>
    </source>
</evidence>